<reference evidence="1 2" key="1">
    <citation type="submission" date="2022-08" db="EMBL/GenBank/DDBJ databases">
        <title>Bacterial and archaeal communities from various locations to study Microbial Dark Matter (Phase II).</title>
        <authorList>
            <person name="Stepanauskas R."/>
        </authorList>
    </citation>
    <scope>NUCLEOTIDE SEQUENCE [LARGE SCALE GENOMIC DNA]</scope>
    <source>
        <strain evidence="1 2">PD1</strain>
    </source>
</reference>
<protein>
    <submittedName>
        <fullName evidence="1">Uncharacterized protein</fullName>
    </submittedName>
</protein>
<dbReference type="Proteomes" id="UP001204798">
    <property type="component" value="Unassembled WGS sequence"/>
</dbReference>
<sequence length="57" mass="6650">MQFGMESLWLVQSFPNCRLHDLTTIYEGEPFRIFADQKSMLVELVINYGLKPVAWEG</sequence>
<dbReference type="EMBL" id="JANUCP010000001">
    <property type="protein sequence ID" value="MCS3918366.1"/>
    <property type="molecule type" value="Genomic_DNA"/>
</dbReference>
<evidence type="ECO:0000313" key="2">
    <source>
        <dbReference type="Proteomes" id="UP001204798"/>
    </source>
</evidence>
<proteinExistence type="predicted"/>
<dbReference type="RefSeq" id="WP_259094076.1">
    <property type="nucleotide sequence ID" value="NZ_CP130454.1"/>
</dbReference>
<evidence type="ECO:0000313" key="1">
    <source>
        <dbReference type="EMBL" id="MCS3918366.1"/>
    </source>
</evidence>
<organism evidence="1 2">
    <name type="scientific">Candidatus Fervidibacter sacchari</name>
    <dbReference type="NCBI Taxonomy" id="1448929"/>
    <lineage>
        <taxon>Bacteria</taxon>
        <taxon>Candidatus Fervidibacterota</taxon>
        <taxon>Candidatus Fervidibacter</taxon>
    </lineage>
</organism>
<comment type="caution">
    <text evidence="1">The sequence shown here is derived from an EMBL/GenBank/DDBJ whole genome shotgun (WGS) entry which is preliminary data.</text>
</comment>
<gene>
    <name evidence="1" type="ORF">M2350_000763</name>
</gene>
<accession>A0ABT2EKF0</accession>
<keyword evidence="2" id="KW-1185">Reference proteome</keyword>
<name>A0ABT2EKF0_9BACT</name>